<keyword evidence="5" id="KW-0677">Repeat</keyword>
<keyword evidence="2" id="KW-0813">Transport</keyword>
<feature type="repeat" description="ANK" evidence="12">
    <location>
        <begin position="329"/>
        <end position="349"/>
    </location>
</feature>
<reference evidence="16 17" key="1">
    <citation type="journal article" date="2021" name="Elife">
        <title>Chloroplast acquisition without the gene transfer in kleptoplastic sea slugs, Plakobranchus ocellatus.</title>
        <authorList>
            <person name="Maeda T."/>
            <person name="Takahashi S."/>
            <person name="Yoshida T."/>
            <person name="Shimamura S."/>
            <person name="Takaki Y."/>
            <person name="Nagai Y."/>
            <person name="Toyoda A."/>
            <person name="Suzuki Y."/>
            <person name="Arimoto A."/>
            <person name="Ishii H."/>
            <person name="Satoh N."/>
            <person name="Nishiyama T."/>
            <person name="Hasebe M."/>
            <person name="Maruyama T."/>
            <person name="Minagawa J."/>
            <person name="Obokata J."/>
            <person name="Shigenobu S."/>
        </authorList>
    </citation>
    <scope>NUCLEOTIDE SEQUENCE [LARGE SCALE GENOMIC DNA]</scope>
</reference>
<feature type="transmembrane region" description="Helical" evidence="14">
    <location>
        <begin position="964"/>
        <end position="985"/>
    </location>
</feature>
<evidence type="ECO:0000256" key="12">
    <source>
        <dbReference type="PROSITE-ProRule" id="PRU00023"/>
    </source>
</evidence>
<dbReference type="Proteomes" id="UP000762676">
    <property type="component" value="Unassembled WGS sequence"/>
</dbReference>
<feature type="transmembrane region" description="Helical" evidence="14">
    <location>
        <begin position="773"/>
        <end position="794"/>
    </location>
</feature>
<comment type="caution">
    <text evidence="16">The sequence shown here is derived from an EMBL/GenBank/DDBJ whole genome shotgun (WGS) entry which is preliminary data.</text>
</comment>
<evidence type="ECO:0000256" key="14">
    <source>
        <dbReference type="SAM" id="Phobius"/>
    </source>
</evidence>
<dbReference type="SUPFAM" id="SSF48403">
    <property type="entry name" value="Ankyrin repeat"/>
    <property type="match status" value="2"/>
</dbReference>
<name>A0AAV4ET30_9GAST</name>
<evidence type="ECO:0000256" key="5">
    <source>
        <dbReference type="ARBA" id="ARBA00022737"/>
    </source>
</evidence>
<dbReference type="InterPro" id="IPR036770">
    <property type="entry name" value="Ankyrin_rpt-contain_sf"/>
</dbReference>
<keyword evidence="17" id="KW-1185">Reference proteome</keyword>
<dbReference type="AlphaFoldDB" id="A0AAV4ET30"/>
<feature type="repeat" description="ANK" evidence="12">
    <location>
        <begin position="471"/>
        <end position="503"/>
    </location>
</feature>
<keyword evidence="7 12" id="KW-0040">ANK repeat</keyword>
<dbReference type="SMART" id="SM00248">
    <property type="entry name" value="ANK"/>
    <property type="match status" value="14"/>
</dbReference>
<feature type="repeat" description="ANK" evidence="12">
    <location>
        <begin position="189"/>
        <end position="221"/>
    </location>
</feature>
<dbReference type="Pfam" id="PF00520">
    <property type="entry name" value="Ion_trans"/>
    <property type="match status" value="1"/>
</dbReference>
<feature type="compositionally biased region" description="Polar residues" evidence="13">
    <location>
        <begin position="13"/>
        <end position="29"/>
    </location>
</feature>
<evidence type="ECO:0000256" key="3">
    <source>
        <dbReference type="ARBA" id="ARBA00022606"/>
    </source>
</evidence>
<feature type="region of interest" description="Disordered" evidence="13">
    <location>
        <begin position="1"/>
        <end position="29"/>
    </location>
</feature>
<feature type="repeat" description="ANK" evidence="12">
    <location>
        <begin position="367"/>
        <end position="392"/>
    </location>
</feature>
<evidence type="ECO:0000256" key="10">
    <source>
        <dbReference type="ARBA" id="ARBA00023180"/>
    </source>
</evidence>
<evidence type="ECO:0000256" key="13">
    <source>
        <dbReference type="SAM" id="MobiDB-lite"/>
    </source>
</evidence>
<evidence type="ECO:0000256" key="2">
    <source>
        <dbReference type="ARBA" id="ARBA00022448"/>
    </source>
</evidence>
<dbReference type="GO" id="GO:1902495">
    <property type="term" value="C:transmembrane transporter complex"/>
    <property type="evidence" value="ECO:0007669"/>
    <property type="project" value="TreeGrafter"/>
</dbReference>
<feature type="repeat" description="ANK" evidence="12">
    <location>
        <begin position="606"/>
        <end position="638"/>
    </location>
</feature>
<comment type="subcellular location">
    <subcellularLocation>
        <location evidence="1">Membrane</location>
        <topology evidence="1">Multi-pass membrane protein</topology>
    </subcellularLocation>
</comment>
<keyword evidence="11" id="KW-0407">Ion channel</keyword>
<keyword evidence="8" id="KW-0406">Ion transport</keyword>
<keyword evidence="6 14" id="KW-1133">Transmembrane helix</keyword>
<dbReference type="PROSITE" id="PS50297">
    <property type="entry name" value="ANK_REP_REGION"/>
    <property type="match status" value="7"/>
</dbReference>
<sequence>MTHGQGKAYRKSASANRMSSYPNDPGTSWGSATALRSSSVFMPSNILRDSTALPNSTSLSRVLSSNVQNKRLAATRVTMSAVRFGIGDDEFQACKKMGDKELSERIKLTPGLGKVQDHYNGQHLIHWCVATDKPLSVIAICTAIPSVDEMNVKDSRGRTPLHMAVIAELEFITSVLLNLGANPNIMDGSNLLPLHHAASMGNTKILKQLMEKCDDLNVGGDGGYTALHFAAAADHPKCVEMLLQKKCNMLVKSNNGTYPIHTAAKSGSAGALEALVKGAESHGIDHRLLLSLKDREGQLPIHNAVNNGAAEAVIVCLKYGASLLSEKDSGSTPVHYAAKQGNLDLLKTMSAFNPEAFSEALQRTDLSGRTPLHWASMFNHHQVVKYLIDSSSVNTFDFNYQTPLLSAASSGCWESLAVLLAHKDTNTEVIDQNHRNALHQAVIQGIDLEKTWSVWKNVRNINRRCNEQDKTGSTPLHYATWNGKVADVKALLSLGARINMKNKLRQNPFHIACRNGCYDVCLLLLNDKDGSRLKNEQDDTGLSPLHIAASRGYTNIVNILLQRGAVISKSNSMSTALHLAAAGGFIPCVHSLLSVHIHLLDMEDIDGNTALHLAATNKHGATVGLLLRAGAEITYNACGKCFYDDALAAGCRDVLEVCVMHERWDEILSVFSQYHGQLILGLIQYLPNVCLMALDRCVRPSSNEKHTVEYSVTYNFRYLQLGDEYTSFAKAYKLKSSPLLPIEMMLHHNRDECLRHELIAVYLQQKWKSYGRVVNFLDICIYCLFMGSLTMFVVTHEPLLHYHTTTKVERQVYLLEPVKFKGETAYIQRDPFGMKLNVTDWEDFDFNKLWFPPEATGYHINAFSKICLLIVCAYSATLICKDLIQMVTLGLDYLKDVFLYLELMTYAASLYFAIPFLLGYSTHTQWNAASIAIFLSWFNFLVLCQRFQMVGLYIVMYIQIMKTLLQILFIFLVLMIAFGLSFYILQSREIQRTNENPWLSMYRTLILLFEIDYVTTVLKPYFDGRSETMHFPYLAFFFMALFLLFMPLLLVNLMIGLAVGDIQSVLRYAHQQKLFTQVDFHGKLERKLPFLKKLTPEILTVKPNAVDYSFKTWLMYFLGMKAPSVGKGEASGSSYGAHDRLLPITKSLADLQREISLVKRNMLQIMHKLGVSEAEYGVKHPFDDSSLGYLIHHSVER</sequence>
<keyword evidence="3" id="KW-0716">Sensory transduction</keyword>
<keyword evidence="4 14" id="KW-0812">Transmembrane</keyword>
<keyword evidence="16" id="KW-0675">Receptor</keyword>
<dbReference type="PRINTS" id="PR01415">
    <property type="entry name" value="ANKYRIN"/>
</dbReference>
<evidence type="ECO:0000313" key="17">
    <source>
        <dbReference type="Proteomes" id="UP000762676"/>
    </source>
</evidence>
<dbReference type="PANTHER" id="PTHR47143:SF1">
    <property type="entry name" value="ION_TRANS DOMAIN-CONTAINING PROTEIN"/>
    <property type="match status" value="1"/>
</dbReference>
<feature type="repeat" description="ANK" evidence="12">
    <location>
        <begin position="222"/>
        <end position="254"/>
    </location>
</feature>
<protein>
    <submittedName>
        <fullName evidence="16">Transient receptor potential cation channel subfamily A member 1-like</fullName>
    </submittedName>
</protein>
<dbReference type="Pfam" id="PF00023">
    <property type="entry name" value="Ank"/>
    <property type="match status" value="1"/>
</dbReference>
<feature type="transmembrane region" description="Helical" evidence="14">
    <location>
        <begin position="1005"/>
        <end position="1022"/>
    </location>
</feature>
<evidence type="ECO:0000256" key="7">
    <source>
        <dbReference type="ARBA" id="ARBA00023043"/>
    </source>
</evidence>
<evidence type="ECO:0000256" key="9">
    <source>
        <dbReference type="ARBA" id="ARBA00023136"/>
    </source>
</evidence>
<evidence type="ECO:0000259" key="15">
    <source>
        <dbReference type="Pfam" id="PF00520"/>
    </source>
</evidence>
<evidence type="ECO:0000256" key="8">
    <source>
        <dbReference type="ARBA" id="ARBA00023065"/>
    </source>
</evidence>
<feature type="domain" description="Ion transport" evidence="15">
    <location>
        <begin position="868"/>
        <end position="1065"/>
    </location>
</feature>
<dbReference type="PANTHER" id="PTHR47143">
    <property type="entry name" value="TRANSIENT RECEPTOR POTENTIAL CATION CHANNEL PROTEIN PAINLESS"/>
    <property type="match status" value="1"/>
</dbReference>
<feature type="transmembrane region" description="Helical" evidence="14">
    <location>
        <begin position="1034"/>
        <end position="1059"/>
    </location>
</feature>
<dbReference type="Gene3D" id="1.25.40.20">
    <property type="entry name" value="Ankyrin repeat-containing domain"/>
    <property type="match status" value="3"/>
</dbReference>
<gene>
    <name evidence="16" type="ORF">ElyMa_001919300</name>
</gene>
<keyword evidence="10" id="KW-0325">Glycoprotein</keyword>
<dbReference type="InterPro" id="IPR005821">
    <property type="entry name" value="Ion_trans_dom"/>
</dbReference>
<keyword evidence="9 14" id="KW-0472">Membrane</keyword>
<dbReference type="EMBL" id="BMAT01003890">
    <property type="protein sequence ID" value="GFR64313.1"/>
    <property type="molecule type" value="Genomic_DNA"/>
</dbReference>
<evidence type="ECO:0000313" key="16">
    <source>
        <dbReference type="EMBL" id="GFR64313.1"/>
    </source>
</evidence>
<evidence type="ECO:0000256" key="6">
    <source>
        <dbReference type="ARBA" id="ARBA00022989"/>
    </source>
</evidence>
<feature type="transmembrane region" description="Helical" evidence="14">
    <location>
        <begin position="926"/>
        <end position="944"/>
    </location>
</feature>
<accession>A0AAV4ET30</accession>
<dbReference type="GO" id="GO:0005216">
    <property type="term" value="F:monoatomic ion channel activity"/>
    <property type="evidence" value="ECO:0007669"/>
    <property type="project" value="InterPro"/>
</dbReference>
<dbReference type="InterPro" id="IPR052076">
    <property type="entry name" value="TRP_cation_channel"/>
</dbReference>
<dbReference type="PROSITE" id="PS50088">
    <property type="entry name" value="ANK_REPEAT"/>
    <property type="match status" value="8"/>
</dbReference>
<feature type="repeat" description="ANK" evidence="12">
    <location>
        <begin position="540"/>
        <end position="572"/>
    </location>
</feature>
<organism evidence="16 17">
    <name type="scientific">Elysia marginata</name>
    <dbReference type="NCBI Taxonomy" id="1093978"/>
    <lineage>
        <taxon>Eukaryota</taxon>
        <taxon>Metazoa</taxon>
        <taxon>Spiralia</taxon>
        <taxon>Lophotrochozoa</taxon>
        <taxon>Mollusca</taxon>
        <taxon>Gastropoda</taxon>
        <taxon>Heterobranchia</taxon>
        <taxon>Euthyneura</taxon>
        <taxon>Panpulmonata</taxon>
        <taxon>Sacoglossa</taxon>
        <taxon>Placobranchoidea</taxon>
        <taxon>Plakobranchidae</taxon>
        <taxon>Elysia</taxon>
    </lineage>
</organism>
<evidence type="ECO:0000256" key="11">
    <source>
        <dbReference type="ARBA" id="ARBA00023303"/>
    </source>
</evidence>
<feature type="repeat" description="ANK" evidence="12">
    <location>
        <begin position="156"/>
        <end position="188"/>
    </location>
</feature>
<dbReference type="Pfam" id="PF12796">
    <property type="entry name" value="Ank_2"/>
    <property type="match status" value="4"/>
</dbReference>
<dbReference type="InterPro" id="IPR002110">
    <property type="entry name" value="Ankyrin_rpt"/>
</dbReference>
<proteinExistence type="predicted"/>
<evidence type="ECO:0000256" key="1">
    <source>
        <dbReference type="ARBA" id="ARBA00004141"/>
    </source>
</evidence>
<evidence type="ECO:0000256" key="4">
    <source>
        <dbReference type="ARBA" id="ARBA00022692"/>
    </source>
</evidence>
<feature type="transmembrane region" description="Helical" evidence="14">
    <location>
        <begin position="897"/>
        <end position="920"/>
    </location>
</feature>